<dbReference type="SMART" id="SM00737">
    <property type="entry name" value="ML"/>
    <property type="match status" value="2"/>
</dbReference>
<accession>A0ABQ9EWD8</accession>
<proteinExistence type="inferred from homology"/>
<feature type="domain" description="MD-2-related lipid-recognition" evidence="7">
    <location>
        <begin position="139"/>
        <end position="238"/>
    </location>
</feature>
<dbReference type="InterPro" id="IPR033916">
    <property type="entry name" value="ML_Npc2-like"/>
</dbReference>
<keyword evidence="3" id="KW-0964">Secreted</keyword>
<comment type="subcellular location">
    <subcellularLocation>
        <location evidence="1">Secreted</location>
    </subcellularLocation>
</comment>
<evidence type="ECO:0000256" key="6">
    <source>
        <dbReference type="SAM" id="SignalP"/>
    </source>
</evidence>
<gene>
    <name evidence="8" type="ORF">KUTeg_013171</name>
</gene>
<feature type="domain" description="MD-2-related lipid-recognition" evidence="7">
    <location>
        <begin position="21"/>
        <end position="137"/>
    </location>
</feature>
<organism evidence="8 9">
    <name type="scientific">Tegillarca granosa</name>
    <name type="common">Malaysian cockle</name>
    <name type="synonym">Anadara granosa</name>
    <dbReference type="NCBI Taxonomy" id="220873"/>
    <lineage>
        <taxon>Eukaryota</taxon>
        <taxon>Metazoa</taxon>
        <taxon>Spiralia</taxon>
        <taxon>Lophotrochozoa</taxon>
        <taxon>Mollusca</taxon>
        <taxon>Bivalvia</taxon>
        <taxon>Autobranchia</taxon>
        <taxon>Pteriomorphia</taxon>
        <taxon>Arcoida</taxon>
        <taxon>Arcoidea</taxon>
        <taxon>Arcidae</taxon>
        <taxon>Tegillarca</taxon>
    </lineage>
</organism>
<dbReference type="CDD" id="cd00916">
    <property type="entry name" value="Npc2_like"/>
    <property type="match status" value="1"/>
</dbReference>
<dbReference type="PANTHER" id="PTHR11306">
    <property type="entry name" value="NIEMANN PICK TYPE C2 PROTEIN NPC2-RELATED"/>
    <property type="match status" value="1"/>
</dbReference>
<evidence type="ECO:0000256" key="3">
    <source>
        <dbReference type="ARBA" id="ARBA00022525"/>
    </source>
</evidence>
<dbReference type="Proteomes" id="UP001217089">
    <property type="component" value="Unassembled WGS sequence"/>
</dbReference>
<protein>
    <recommendedName>
        <fullName evidence="7">MD-2-related lipid-recognition domain-containing protein</fullName>
    </recommendedName>
</protein>
<comment type="caution">
    <text evidence="8">The sequence shown here is derived from an EMBL/GenBank/DDBJ whole genome shotgun (WGS) entry which is preliminary data.</text>
</comment>
<evidence type="ECO:0000256" key="4">
    <source>
        <dbReference type="ARBA" id="ARBA00022729"/>
    </source>
</evidence>
<dbReference type="InterPro" id="IPR003172">
    <property type="entry name" value="ML_dom"/>
</dbReference>
<evidence type="ECO:0000256" key="2">
    <source>
        <dbReference type="ARBA" id="ARBA00006370"/>
    </source>
</evidence>
<evidence type="ECO:0000313" key="9">
    <source>
        <dbReference type="Proteomes" id="UP001217089"/>
    </source>
</evidence>
<comment type="similarity">
    <text evidence="2">Belongs to the NPC2 family.</text>
</comment>
<evidence type="ECO:0000256" key="1">
    <source>
        <dbReference type="ARBA" id="ARBA00004613"/>
    </source>
</evidence>
<evidence type="ECO:0000256" key="5">
    <source>
        <dbReference type="ARBA" id="ARBA00023157"/>
    </source>
</evidence>
<name>A0ABQ9EWD8_TEGGR</name>
<keyword evidence="4 6" id="KW-0732">Signal</keyword>
<dbReference type="EMBL" id="JARBDR010000657">
    <property type="protein sequence ID" value="KAJ8308297.1"/>
    <property type="molecule type" value="Genomic_DNA"/>
</dbReference>
<keyword evidence="9" id="KW-1185">Reference proteome</keyword>
<evidence type="ECO:0000313" key="8">
    <source>
        <dbReference type="EMBL" id="KAJ8308297.1"/>
    </source>
</evidence>
<dbReference type="Gene3D" id="2.60.40.770">
    <property type="match status" value="2"/>
</dbReference>
<evidence type="ECO:0000259" key="7">
    <source>
        <dbReference type="SMART" id="SM00737"/>
    </source>
</evidence>
<feature type="signal peptide" evidence="6">
    <location>
        <begin position="1"/>
        <end position="19"/>
    </location>
</feature>
<reference evidence="8 9" key="1">
    <citation type="submission" date="2022-12" db="EMBL/GenBank/DDBJ databases">
        <title>Chromosome-level genome of Tegillarca granosa.</title>
        <authorList>
            <person name="Kim J."/>
        </authorList>
    </citation>
    <scope>NUCLEOTIDE SEQUENCE [LARGE SCALE GENOMIC DNA]</scope>
    <source>
        <strain evidence="8">Teg-2019</strain>
        <tissue evidence="8">Adductor muscle</tissue>
    </source>
</reference>
<feature type="chain" id="PRO_5046575869" description="MD-2-related lipid-recognition domain-containing protein" evidence="6">
    <location>
        <begin position="20"/>
        <end position="238"/>
    </location>
</feature>
<dbReference type="InterPro" id="IPR039670">
    <property type="entry name" value="NPC2-like"/>
</dbReference>
<dbReference type="Pfam" id="PF02221">
    <property type="entry name" value="E1_DerP2_DerF2"/>
    <property type="match status" value="2"/>
</dbReference>
<keyword evidence="5" id="KW-1015">Disulfide bond</keyword>
<dbReference type="SUPFAM" id="SSF81296">
    <property type="entry name" value="E set domains"/>
    <property type="match status" value="2"/>
</dbReference>
<dbReference type="PANTHER" id="PTHR11306:SF68">
    <property type="entry name" value="NPC INTRACELLULAR CHOLESTEROL TRANSPORTER 2"/>
    <property type="match status" value="1"/>
</dbReference>
<dbReference type="InterPro" id="IPR014756">
    <property type="entry name" value="Ig_E-set"/>
</dbReference>
<sequence>MDMLKHFFILSVTFCLVGAIFKDCGSKGKVSSVTISGCDGKGPCPLKRGTNASITITFNSEQETSKQLLVKIYGVIAGVPVPFNPPNKDGCKNSGISCPVVQNKAYSYTAVIPVLEHYPKIELAVKYELQETDHENNQLNKDGSVSGTLESVDITPCPTQPCQIKHRTNVTLGVKFKSNVDTKKAKSVLHGIIDNIPTPFPLPNDACLNNNVACPIQNGSDLIYKNYMYVLPEFPKKL</sequence>